<dbReference type="SUPFAM" id="SSF46785">
    <property type="entry name" value="Winged helix' DNA-binding domain"/>
    <property type="match status" value="1"/>
</dbReference>
<dbReference type="Gene3D" id="1.10.10.10">
    <property type="entry name" value="Winged helix-like DNA-binding domain superfamily/Winged helix DNA-binding domain"/>
    <property type="match status" value="1"/>
</dbReference>
<name>T0HTK1_9SPHN</name>
<sequence length="402" mass="45325">MTDSARAEQGEADEQAATPRSMRVATALARKGSDEFVKPGRLVEVRFVKGQSLSLTASRLLALMILTAGGDAWRDIPHRMRKADIRRGHKGNERIVDMLEELHRTLFAEDDKSWRGKRATKRFNLIQASWEEVEDGDKETGWIEWQFTPDARRLIQESETYAVMNRQAVLGFRSAYALKLYEEGALRLHRRQPVWKVDIVGLRAALGIDPDKYGDFAQLRRKVLKIAKTEIDQLAHFTVEWQEMRRGRAVVEIEFRFAPKGAPSQIATVDELARHSAGRKARREQTVEKVVAIGDQKAADPAEVTHLLKAVTTSLSTKKDGEPDTSAQPWARFPRGKLHFGVTEQAARAIGLRYGGGWDVDLIADAYRETMGDRLGSLSGTKLEKSWKGFCEAFFARRGRPA</sequence>
<dbReference type="InterPro" id="IPR000525">
    <property type="entry name" value="Initiator_Rep_WH1"/>
</dbReference>
<dbReference type="Pfam" id="PF21205">
    <property type="entry name" value="Rep3_C"/>
    <property type="match status" value="1"/>
</dbReference>
<keyword evidence="5" id="KW-1185">Reference proteome</keyword>
<evidence type="ECO:0000313" key="5">
    <source>
        <dbReference type="Proteomes" id="UP000015531"/>
    </source>
</evidence>
<gene>
    <name evidence="4" type="ORF">RLDS_11110</name>
</gene>
<dbReference type="eggNOG" id="COG5527">
    <property type="taxonomic scope" value="Bacteria"/>
</dbReference>
<dbReference type="InterPro" id="IPR036390">
    <property type="entry name" value="WH_DNA-bd_sf"/>
</dbReference>
<comment type="caution">
    <text evidence="4">The sequence shown here is derived from an EMBL/GenBank/DDBJ whole genome shotgun (WGS) entry which is preliminary data.</text>
</comment>
<evidence type="ECO:0000256" key="1">
    <source>
        <dbReference type="ARBA" id="ARBA00038283"/>
    </source>
</evidence>
<feature type="domain" description="Initiator Rep protein WH1" evidence="3">
    <location>
        <begin position="51"/>
        <end position="182"/>
    </location>
</feature>
<evidence type="ECO:0000313" key="4">
    <source>
        <dbReference type="EMBL" id="EQB15458.1"/>
    </source>
</evidence>
<dbReference type="InterPro" id="IPR036388">
    <property type="entry name" value="WH-like_DNA-bd_sf"/>
</dbReference>
<reference evidence="4 5" key="1">
    <citation type="journal article" date="2013" name="Genome Announc.">
        <title>Draft Genome Sequence of Sphingobium lactosutens Strain DS20T, Isolated from a Hexachlorocyclohexane Dumpsite.</title>
        <authorList>
            <person name="Kumar R."/>
            <person name="Dwivedi V."/>
            <person name="Negi V."/>
            <person name="Khurana J.P."/>
            <person name="Lal R."/>
        </authorList>
    </citation>
    <scope>NUCLEOTIDE SEQUENCE [LARGE SCALE GENOMIC DNA]</scope>
    <source>
        <strain evidence="4 5">DS20</strain>
    </source>
</reference>
<dbReference type="EMBL" id="ATDP01000087">
    <property type="protein sequence ID" value="EQB15458.1"/>
    <property type="molecule type" value="Genomic_DNA"/>
</dbReference>
<evidence type="ECO:0000256" key="2">
    <source>
        <dbReference type="SAM" id="MobiDB-lite"/>
    </source>
</evidence>
<dbReference type="Pfam" id="PF01051">
    <property type="entry name" value="Rep3_N"/>
    <property type="match status" value="1"/>
</dbReference>
<evidence type="ECO:0000259" key="3">
    <source>
        <dbReference type="Pfam" id="PF01051"/>
    </source>
</evidence>
<dbReference type="AlphaFoldDB" id="T0HTK1"/>
<proteinExistence type="inferred from homology"/>
<comment type="similarity">
    <text evidence="1">Belongs to the initiator RepB protein family.</text>
</comment>
<dbReference type="GO" id="GO:0006270">
    <property type="term" value="P:DNA replication initiation"/>
    <property type="evidence" value="ECO:0007669"/>
    <property type="project" value="InterPro"/>
</dbReference>
<dbReference type="GO" id="GO:0003887">
    <property type="term" value="F:DNA-directed DNA polymerase activity"/>
    <property type="evidence" value="ECO:0007669"/>
    <property type="project" value="InterPro"/>
</dbReference>
<protein>
    <submittedName>
        <fullName evidence="4">Replication initiation protein</fullName>
    </submittedName>
</protein>
<dbReference type="PATRIC" id="fig|1331060.3.peg.2115"/>
<feature type="region of interest" description="Disordered" evidence="2">
    <location>
        <begin position="1"/>
        <end position="21"/>
    </location>
</feature>
<organism evidence="4 5">
    <name type="scientific">Sphingobium lactosutens DS20</name>
    <dbReference type="NCBI Taxonomy" id="1331060"/>
    <lineage>
        <taxon>Bacteria</taxon>
        <taxon>Pseudomonadati</taxon>
        <taxon>Pseudomonadota</taxon>
        <taxon>Alphaproteobacteria</taxon>
        <taxon>Sphingomonadales</taxon>
        <taxon>Sphingomonadaceae</taxon>
        <taxon>Sphingobium</taxon>
    </lineage>
</organism>
<dbReference type="Proteomes" id="UP000015531">
    <property type="component" value="Unassembled WGS sequence"/>
</dbReference>
<accession>T0HTK1</accession>